<gene>
    <name evidence="5" type="ORF">HNR50_001158</name>
</gene>
<dbReference type="SUPFAM" id="SSF56003">
    <property type="entry name" value="Molybdenum cofactor-binding domain"/>
    <property type="match status" value="1"/>
</dbReference>
<accession>A0A841R8Z2</accession>
<dbReference type="InterPro" id="IPR017699">
    <property type="entry name" value="Mo-bd_YgfN/XdhD"/>
</dbReference>
<protein>
    <submittedName>
        <fullName evidence="5">Putative selenate reductase molybdopterin-binding subunit</fullName>
    </submittedName>
</protein>
<dbReference type="Pfam" id="PF01799">
    <property type="entry name" value="Fer2_2"/>
    <property type="match status" value="1"/>
</dbReference>
<dbReference type="SMART" id="SM01008">
    <property type="entry name" value="Ald_Xan_dh_C"/>
    <property type="match status" value="1"/>
</dbReference>
<evidence type="ECO:0000256" key="1">
    <source>
        <dbReference type="ARBA" id="ARBA00006849"/>
    </source>
</evidence>
<organism evidence="5 6">
    <name type="scientific">Spirochaeta isovalerica</name>
    <dbReference type="NCBI Taxonomy" id="150"/>
    <lineage>
        <taxon>Bacteria</taxon>
        <taxon>Pseudomonadati</taxon>
        <taxon>Spirochaetota</taxon>
        <taxon>Spirochaetia</taxon>
        <taxon>Spirochaetales</taxon>
        <taxon>Spirochaetaceae</taxon>
        <taxon>Spirochaeta</taxon>
    </lineage>
</organism>
<evidence type="ECO:0000256" key="3">
    <source>
        <dbReference type="ARBA" id="ARBA00023002"/>
    </source>
</evidence>
<dbReference type="SUPFAM" id="SSF54665">
    <property type="entry name" value="CO dehydrogenase molybdoprotein N-domain-like"/>
    <property type="match status" value="1"/>
</dbReference>
<dbReference type="InterPro" id="IPR036884">
    <property type="entry name" value="2Fe-2S-bd_dom_sf"/>
</dbReference>
<dbReference type="InterPro" id="IPR037165">
    <property type="entry name" value="AldOxase/xan_DH_Mopterin-bd_sf"/>
</dbReference>
<dbReference type="Gene3D" id="1.10.150.120">
    <property type="entry name" value="[2Fe-2S]-binding domain"/>
    <property type="match status" value="1"/>
</dbReference>
<dbReference type="EMBL" id="JACHGJ010000002">
    <property type="protein sequence ID" value="MBB6479500.1"/>
    <property type="molecule type" value="Genomic_DNA"/>
</dbReference>
<dbReference type="Gene3D" id="3.90.1170.50">
    <property type="entry name" value="Aldehyde oxidase/xanthine dehydrogenase, a/b hammerhead"/>
    <property type="match status" value="1"/>
</dbReference>
<dbReference type="InterPro" id="IPR016208">
    <property type="entry name" value="Ald_Oxase/xanthine_DH-like"/>
</dbReference>
<dbReference type="Pfam" id="PF01315">
    <property type="entry name" value="Ald_Xan_dh_C"/>
    <property type="match status" value="1"/>
</dbReference>
<keyword evidence="6" id="KW-1185">Reference proteome</keyword>
<dbReference type="NCBIfam" id="TIGR03313">
    <property type="entry name" value="Se_sel_red_Mo"/>
    <property type="match status" value="1"/>
</dbReference>
<keyword evidence="2" id="KW-0500">Molybdenum</keyword>
<dbReference type="Pfam" id="PF02738">
    <property type="entry name" value="MoCoBD_1"/>
    <property type="match status" value="1"/>
</dbReference>
<evidence type="ECO:0000313" key="6">
    <source>
        <dbReference type="Proteomes" id="UP000587760"/>
    </source>
</evidence>
<comment type="caution">
    <text evidence="5">The sequence shown here is derived from an EMBL/GenBank/DDBJ whole genome shotgun (WGS) entry which is preliminary data.</text>
</comment>
<keyword evidence="3" id="KW-0560">Oxidoreductase</keyword>
<dbReference type="SUPFAM" id="SSF47741">
    <property type="entry name" value="CO dehydrogenase ISP C-domain like"/>
    <property type="match status" value="1"/>
</dbReference>
<reference evidence="5 6" key="1">
    <citation type="submission" date="2020-08" db="EMBL/GenBank/DDBJ databases">
        <title>Genomic Encyclopedia of Type Strains, Phase IV (KMG-IV): sequencing the most valuable type-strain genomes for metagenomic binning, comparative biology and taxonomic classification.</title>
        <authorList>
            <person name="Goeker M."/>
        </authorList>
    </citation>
    <scope>NUCLEOTIDE SEQUENCE [LARGE SCALE GENOMIC DNA]</scope>
    <source>
        <strain evidence="5 6">DSM 2461</strain>
    </source>
</reference>
<dbReference type="InterPro" id="IPR002888">
    <property type="entry name" value="2Fe-2S-bd"/>
</dbReference>
<dbReference type="InterPro" id="IPR008274">
    <property type="entry name" value="AldOxase/xan_DH_MoCoBD1"/>
</dbReference>
<dbReference type="Gene3D" id="3.30.365.10">
    <property type="entry name" value="Aldehyde oxidase/xanthine dehydrogenase, molybdopterin binding domain"/>
    <property type="match status" value="4"/>
</dbReference>
<evidence type="ECO:0000313" key="5">
    <source>
        <dbReference type="EMBL" id="MBB6479500.1"/>
    </source>
</evidence>
<evidence type="ECO:0000259" key="4">
    <source>
        <dbReference type="SMART" id="SM01008"/>
    </source>
</evidence>
<dbReference type="InterPro" id="IPR012675">
    <property type="entry name" value="Beta-grasp_dom_sf"/>
</dbReference>
<dbReference type="PANTHER" id="PTHR11908:SF132">
    <property type="entry name" value="ALDEHYDE OXIDASE 1-RELATED"/>
    <property type="match status" value="1"/>
</dbReference>
<dbReference type="Pfam" id="PF20256">
    <property type="entry name" value="MoCoBD_2"/>
    <property type="match status" value="1"/>
</dbReference>
<feature type="domain" description="Aldehyde oxidase/xanthine dehydrogenase a/b hammerhead" evidence="4">
    <location>
        <begin position="186"/>
        <end position="298"/>
    </location>
</feature>
<dbReference type="PIRSF" id="PIRSF000127">
    <property type="entry name" value="Xanthine_DH"/>
    <property type="match status" value="1"/>
</dbReference>
<dbReference type="InterPro" id="IPR036856">
    <property type="entry name" value="Ald_Oxase/Xan_DH_a/b_sf"/>
</dbReference>
<dbReference type="GO" id="GO:0005506">
    <property type="term" value="F:iron ion binding"/>
    <property type="evidence" value="ECO:0007669"/>
    <property type="project" value="InterPro"/>
</dbReference>
<dbReference type="InterPro" id="IPR000674">
    <property type="entry name" value="Ald_Oxase/Xan_DH_a/b"/>
</dbReference>
<dbReference type="GO" id="GO:0016491">
    <property type="term" value="F:oxidoreductase activity"/>
    <property type="evidence" value="ECO:0007669"/>
    <property type="project" value="UniProtKB-KW"/>
</dbReference>
<dbReference type="Proteomes" id="UP000587760">
    <property type="component" value="Unassembled WGS sequence"/>
</dbReference>
<name>A0A841R8Z2_9SPIO</name>
<dbReference type="RefSeq" id="WP_184744784.1">
    <property type="nucleotide sequence ID" value="NZ_JACHGJ010000002.1"/>
</dbReference>
<dbReference type="AlphaFoldDB" id="A0A841R8Z2"/>
<dbReference type="PANTHER" id="PTHR11908">
    <property type="entry name" value="XANTHINE DEHYDROGENASE"/>
    <property type="match status" value="1"/>
</dbReference>
<dbReference type="InterPro" id="IPR046867">
    <property type="entry name" value="AldOxase/xan_DH_MoCoBD2"/>
</dbReference>
<sequence length="958" mass="103582">MKIQFTLNNKARSFDVAPGLSARKLLQDAGINSVRNSDDGWGNTGSDTIILDGYPVNAGLLIAAQLEGKVIKTVESLSSGRNLSAVQSALVDMGLVQSAYNSPAAALVLTDLLDRNPDPSKEEIQDALSGILHRDNGYQPYFQAVELAKKRMKDESFTGDIAPEFREDLRDVGTARRKVDGPMLARGEKAFVEDKKAADACVLKMLRSPHAHAWIKSIDTSEAEAMEGVEIVLTYKNTPEKPYTTAGQGFPEPSPYDKSMFNKKVRHVGDRVAAVVAVDEETALAAIGKIKVEYDVLQPIFSVDEAAAPGAPLVQGGPMEYVVGAPDDIDDLNKGTDPAEGTVVYQFPIGGNTRKNIAASVTGGIGDIDKGIAEADVVLEREYKTSQIQCTPAEMHTVHTYMDGDRLVIDASTQVPWHLRRIVSTLLGIRENKVHVKKARVGGGYGSKQDVLLEDVAAYATWVTGKPVFSQYTRQEEFESCSTRFPMTIGVKIGAKKDGTLTAVYMNVKANNGPFGNHCLTVPMNACSKSLPLFLCDNFKFDVTTYYTNIPPTGAYQGYGAPKGSYALQTAIAELAEELGMDHLELIQKNRVSEGVMLEILRCLGEGREGTPARVESCGLDDALDKGSKMIEWGKKEESDDPDWKIGKGVAIIQQGSGLPGLDQSNADIKMLADGTFMLHSGGADLGTGLDTVCVKMASEVLKVDMDLVSILSGDTDNTPFDTGAYASSGTYFSGNAAKKASEKLLDNILTVAAEMLEEPKEDLQPEYPGYIVGKKGKLTYREIAHHCESGEGDGPGQMVAHAHFVTDDAAFPYGAHFCQVAVNVKTGKVKLQKYYALQDIGTPINPEIALSQIYGGVLKSIGHTMWEEMVLDEKGKCLTTNFDTYHVPMIKDLPEDFKAELIFTEDPFGPYGGKSVSEISTNGAAPVIAAAIHDAVGVWMRSWPFSPEKVLKELGKI</sequence>
<proteinExistence type="inferred from homology"/>
<dbReference type="Gene3D" id="3.10.20.30">
    <property type="match status" value="1"/>
</dbReference>
<evidence type="ECO:0000256" key="2">
    <source>
        <dbReference type="ARBA" id="ARBA00022505"/>
    </source>
</evidence>
<comment type="similarity">
    <text evidence="1">Belongs to the xanthine dehydrogenase family.</text>
</comment>